<sequence>MSKRANTGKARGRPKGKETDVAVLREDGTFEHKSRRDILEDPRLFQEREGAAETTNGNAVPEDPVRQGGAVENSDQGAGFAAGSEADLEEGLPEVSFCMPEFDRKKGTLNHQAYAMPGLCQIAVLGGGVGIAHWCSCCPEMELQKSIFSGVRHPPLSPQYLCGQADKCIHLEVLIMLAASLRLDAEGLCGLPRVGASGGEDDAEGDGVYLLPFVGEAPKAWVLGTSATECIVVIETKTGGRRCTSCYGKG</sequence>
<name>A0A0U9HHZ3_KLENI</name>
<evidence type="ECO:0000313" key="2">
    <source>
        <dbReference type="EMBL" id="GAQ79419.1"/>
    </source>
</evidence>
<gene>
    <name evidence="2" type="ORF">KFL_000300170</name>
</gene>
<dbReference type="Proteomes" id="UP000054558">
    <property type="component" value="Unassembled WGS sequence"/>
</dbReference>
<keyword evidence="3" id="KW-1185">Reference proteome</keyword>
<evidence type="ECO:0000313" key="3">
    <source>
        <dbReference type="Proteomes" id="UP000054558"/>
    </source>
</evidence>
<feature type="region of interest" description="Disordered" evidence="1">
    <location>
        <begin position="1"/>
        <end position="77"/>
    </location>
</feature>
<proteinExistence type="predicted"/>
<dbReference type="AlphaFoldDB" id="A0A0U9HHZ3"/>
<organism evidence="2 3">
    <name type="scientific">Klebsormidium nitens</name>
    <name type="common">Green alga</name>
    <name type="synonym">Ulothrix nitens</name>
    <dbReference type="NCBI Taxonomy" id="105231"/>
    <lineage>
        <taxon>Eukaryota</taxon>
        <taxon>Viridiplantae</taxon>
        <taxon>Streptophyta</taxon>
        <taxon>Klebsormidiophyceae</taxon>
        <taxon>Klebsormidiales</taxon>
        <taxon>Klebsormidiaceae</taxon>
        <taxon>Klebsormidium</taxon>
    </lineage>
</organism>
<protein>
    <submittedName>
        <fullName evidence="2">Uncharacterized protein</fullName>
    </submittedName>
</protein>
<feature type="compositionally biased region" description="Basic and acidic residues" evidence="1">
    <location>
        <begin position="15"/>
        <end position="51"/>
    </location>
</feature>
<accession>A0A0U9HHZ3</accession>
<evidence type="ECO:0000256" key="1">
    <source>
        <dbReference type="SAM" id="MobiDB-lite"/>
    </source>
</evidence>
<reference evidence="2 3" key="1">
    <citation type="journal article" date="2014" name="Nat. Commun.">
        <title>Klebsormidium flaccidum genome reveals primary factors for plant terrestrial adaptation.</title>
        <authorList>
            <person name="Hori K."/>
            <person name="Maruyama F."/>
            <person name="Fujisawa T."/>
            <person name="Togashi T."/>
            <person name="Yamamoto N."/>
            <person name="Seo M."/>
            <person name="Sato S."/>
            <person name="Yamada T."/>
            <person name="Mori H."/>
            <person name="Tajima N."/>
            <person name="Moriyama T."/>
            <person name="Ikeuchi M."/>
            <person name="Watanabe M."/>
            <person name="Wada H."/>
            <person name="Kobayashi K."/>
            <person name="Saito M."/>
            <person name="Masuda T."/>
            <person name="Sasaki-Sekimoto Y."/>
            <person name="Mashiguchi K."/>
            <person name="Awai K."/>
            <person name="Shimojima M."/>
            <person name="Masuda S."/>
            <person name="Iwai M."/>
            <person name="Nobusawa T."/>
            <person name="Narise T."/>
            <person name="Kondo S."/>
            <person name="Saito H."/>
            <person name="Sato R."/>
            <person name="Murakawa M."/>
            <person name="Ihara Y."/>
            <person name="Oshima-Yamada Y."/>
            <person name="Ohtaka K."/>
            <person name="Satoh M."/>
            <person name="Sonobe K."/>
            <person name="Ishii M."/>
            <person name="Ohtani R."/>
            <person name="Kanamori-Sato M."/>
            <person name="Honoki R."/>
            <person name="Miyazaki D."/>
            <person name="Mochizuki H."/>
            <person name="Umetsu J."/>
            <person name="Higashi K."/>
            <person name="Shibata D."/>
            <person name="Kamiya Y."/>
            <person name="Sato N."/>
            <person name="Nakamura Y."/>
            <person name="Tabata S."/>
            <person name="Ida S."/>
            <person name="Kurokawa K."/>
            <person name="Ohta H."/>
        </authorList>
    </citation>
    <scope>NUCLEOTIDE SEQUENCE [LARGE SCALE GENOMIC DNA]</scope>
    <source>
        <strain evidence="2 3">NIES-2285</strain>
    </source>
</reference>
<dbReference type="EMBL" id="DF236979">
    <property type="protein sequence ID" value="GAQ79419.1"/>
    <property type="molecule type" value="Genomic_DNA"/>
</dbReference>